<dbReference type="Gene3D" id="3.90.550.10">
    <property type="entry name" value="Spore Coat Polysaccharide Biosynthesis Protein SpsA, Chain A"/>
    <property type="match status" value="1"/>
</dbReference>
<keyword evidence="1" id="KW-1133">Transmembrane helix</keyword>
<keyword evidence="1" id="KW-0472">Membrane</keyword>
<feature type="transmembrane region" description="Helical" evidence="1">
    <location>
        <begin position="275"/>
        <end position="299"/>
    </location>
</feature>
<evidence type="ECO:0000259" key="2">
    <source>
        <dbReference type="Pfam" id="PF00535"/>
    </source>
</evidence>
<protein>
    <recommendedName>
        <fullName evidence="2">Glycosyltransferase 2-like domain-containing protein</fullName>
    </recommendedName>
</protein>
<dbReference type="InterPro" id="IPR050256">
    <property type="entry name" value="Glycosyltransferase_2"/>
</dbReference>
<accession>A0ABM7PC17</accession>
<dbReference type="PANTHER" id="PTHR48090">
    <property type="entry name" value="UNDECAPRENYL-PHOSPHATE 4-DEOXY-4-FORMAMIDO-L-ARABINOSE TRANSFERASE-RELATED"/>
    <property type="match status" value="1"/>
</dbReference>
<dbReference type="PANTHER" id="PTHR48090:SF7">
    <property type="entry name" value="RFBJ PROTEIN"/>
    <property type="match status" value="1"/>
</dbReference>
<dbReference type="InterPro" id="IPR029044">
    <property type="entry name" value="Nucleotide-diphossugar_trans"/>
</dbReference>
<dbReference type="CDD" id="cd04179">
    <property type="entry name" value="DPM_DPG-synthase_like"/>
    <property type="match status" value="1"/>
</dbReference>
<organism evidence="3 4">
    <name type="scientific">Desulfoluna limicola</name>
    <dbReference type="NCBI Taxonomy" id="2810562"/>
    <lineage>
        <taxon>Bacteria</taxon>
        <taxon>Pseudomonadati</taxon>
        <taxon>Thermodesulfobacteriota</taxon>
        <taxon>Desulfobacteria</taxon>
        <taxon>Desulfobacterales</taxon>
        <taxon>Desulfolunaceae</taxon>
        <taxon>Desulfoluna</taxon>
    </lineage>
</organism>
<dbReference type="Proteomes" id="UP001320148">
    <property type="component" value="Chromosome"/>
</dbReference>
<name>A0ABM7PC17_9BACT</name>
<dbReference type="Pfam" id="PF00535">
    <property type="entry name" value="Glycos_transf_2"/>
    <property type="match status" value="1"/>
</dbReference>
<dbReference type="RefSeq" id="WP_236890995.1">
    <property type="nucleotide sequence ID" value="NZ_AP024488.1"/>
</dbReference>
<proteinExistence type="predicted"/>
<evidence type="ECO:0000313" key="3">
    <source>
        <dbReference type="EMBL" id="BCS94695.1"/>
    </source>
</evidence>
<dbReference type="EMBL" id="AP024488">
    <property type="protein sequence ID" value="BCS94695.1"/>
    <property type="molecule type" value="Genomic_DNA"/>
</dbReference>
<keyword evidence="4" id="KW-1185">Reference proteome</keyword>
<gene>
    <name evidence="3" type="ORF">DSLASN_03270</name>
</gene>
<reference evidence="3 4" key="1">
    <citation type="submission" date="2021-02" db="EMBL/GenBank/DDBJ databases">
        <title>Complete genome of Desulfoluna sp. strain ASN36.</title>
        <authorList>
            <person name="Takahashi A."/>
            <person name="Kojima H."/>
            <person name="Fukui M."/>
        </authorList>
    </citation>
    <scope>NUCLEOTIDE SEQUENCE [LARGE SCALE GENOMIC DNA]</scope>
    <source>
        <strain evidence="3 4">ASN36</strain>
    </source>
</reference>
<evidence type="ECO:0000256" key="1">
    <source>
        <dbReference type="SAM" id="Phobius"/>
    </source>
</evidence>
<keyword evidence="1" id="KW-0812">Transmembrane</keyword>
<sequence>MTICLVLPCYQTRESILPLLEKVGLEIDWVILVDDGCPEKTGVYAIDNSSDSRLVLVEHGENRGVGAAVVSGFRKAIELHADIIVRIDSDGQMDPSLIPQFIQPLRGGLADFAKGNRFWSPETMSGMPAIRLIGNVILSFISKVSSGYWSLMDPNNGFFAIHAAVVRKLDLKKLDNRYFFESDLLFRLNTVKAVGIDIPMYSVYQGEKSNLNPAKSSIEFLVKHIRNIVKRVVYNYFVRDFNAASLQMVIGLFLLCSGTTYGCVNWAYFSSHGTYASSGTVMLAALPILLGFQLLLSALQQDINSEPKIPLHKLISVDYEKNDSMTE</sequence>
<evidence type="ECO:0000313" key="4">
    <source>
        <dbReference type="Proteomes" id="UP001320148"/>
    </source>
</evidence>
<dbReference type="InterPro" id="IPR001173">
    <property type="entry name" value="Glyco_trans_2-like"/>
</dbReference>
<feature type="transmembrane region" description="Helical" evidence="1">
    <location>
        <begin position="249"/>
        <end position="269"/>
    </location>
</feature>
<feature type="domain" description="Glycosyltransferase 2-like" evidence="2">
    <location>
        <begin position="5"/>
        <end position="168"/>
    </location>
</feature>
<dbReference type="SUPFAM" id="SSF53448">
    <property type="entry name" value="Nucleotide-diphospho-sugar transferases"/>
    <property type="match status" value="1"/>
</dbReference>